<evidence type="ECO:0000313" key="20">
    <source>
        <dbReference type="EMBL" id="KKG90836.1"/>
    </source>
</evidence>
<dbReference type="EMBL" id="JJQW01000068">
    <property type="protein sequence ID" value="KKH88012.1"/>
    <property type="molecule type" value="Genomic_DNA"/>
</dbReference>
<evidence type="ECO:0000313" key="38">
    <source>
        <dbReference type="EMBL" id="KKH57237.1"/>
    </source>
</evidence>
<evidence type="ECO:0000313" key="40">
    <source>
        <dbReference type="EMBL" id="KKH67589.1"/>
    </source>
</evidence>
<evidence type="ECO:0000313" key="61">
    <source>
        <dbReference type="Proteomes" id="UP000034021"/>
    </source>
</evidence>
<evidence type="ECO:0000313" key="57">
    <source>
        <dbReference type="Proteomes" id="UP000033889"/>
    </source>
</evidence>
<dbReference type="Proteomes" id="UP000034692">
    <property type="component" value="Unassembled WGS sequence"/>
</dbReference>
<name>A0A0F8SYK4_METMZ</name>
<evidence type="ECO:0000313" key="97">
    <source>
        <dbReference type="Proteomes" id="UP000034925"/>
    </source>
</evidence>
<dbReference type="EMBL" id="JJQK01000240">
    <property type="protein sequence ID" value="KKH46135.1"/>
    <property type="molecule type" value="Genomic_DNA"/>
</dbReference>
<dbReference type="Proteomes" id="UP000034950">
    <property type="component" value="Unassembled WGS sequence"/>
</dbReference>
<dbReference type="Proteomes" id="UP000034253">
    <property type="component" value="Unassembled WGS sequence"/>
</dbReference>
<gene>
    <name evidence="3" type="ORF">DU31_02380</name>
    <name evidence="10" type="ORF">DU33_04170</name>
    <name evidence="4" type="ORF">DU34_04760</name>
    <name evidence="6" type="ORF">DU35_05285</name>
    <name evidence="11" type="ORF">DU36_00880</name>
    <name evidence="31" type="ORF">DU37_01295</name>
    <name evidence="9" type="ORF">DU38_02000</name>
    <name evidence="7" type="ORF">DU39_00965</name>
    <name evidence="2" type="ORF">DU40_00770</name>
    <name evidence="8" type="ORF">DU41_03250</name>
    <name evidence="25" type="ORF">DU42_03245</name>
    <name evidence="14" type="ORF">DU43_15215</name>
    <name evidence="28" type="ORF">DU44_11365</name>
    <name evidence="13" type="ORF">DU45_05510</name>
    <name evidence="16" type="ORF">DU46_02890</name>
    <name evidence="1" type="ORF">DU47_00865</name>
    <name evidence="29" type="ORF">DU48_19355</name>
    <name evidence="5" type="ORF">DU49_00950</name>
    <name evidence="34" type="ORF">DU50_02920</name>
    <name evidence="26" type="ORF">DU51_19775</name>
    <name evidence="33" type="ORF">DU54_01485</name>
    <name evidence="17" type="ORF">DU55_01980</name>
    <name evidence="23" type="ORF">DU56_06300</name>
    <name evidence="19" type="ORF">DU57_01850</name>
    <name evidence="20" type="ORF">DU59_04560</name>
    <name evidence="32" type="ORF">DU60_02320</name>
    <name evidence="18" type="ORF">DU61_03920</name>
    <name evidence="27" type="ORF">DU62_02890</name>
    <name evidence="15" type="ORF">DU63_17785</name>
    <name evidence="12" type="ORF">DU64_20270</name>
    <name evidence="30" type="ORF">DU65_02930</name>
    <name evidence="22" type="ORF">DU66_02225</name>
    <name evidence="24" type="ORF">DU68_00400</name>
    <name evidence="21" type="ORF">DU69_19370</name>
    <name evidence="35" type="ORF">DU71_18670</name>
    <name evidence="37" type="ORF">DU72_05530</name>
    <name evidence="40" type="ORF">DU73_07145</name>
    <name evidence="38" type="ORF">DU75_02085</name>
    <name evidence="39" type="ORF">DU76_01700</name>
    <name evidence="42" type="ORF">DU77_00920</name>
    <name evidence="44" type="ORF">DU78_05330</name>
    <name evidence="48" type="ORF">DU79_05115</name>
    <name evidence="47" type="ORF">DU80_05180</name>
    <name evidence="50" type="ORF">DU81_00805</name>
    <name evidence="45" type="ORF">DU82_01030</name>
    <name evidence="51" type="ORF">DU83_01095</name>
    <name evidence="49" type="ORF">DU84_01245</name>
    <name evidence="36" type="ORF">DU85_03790</name>
    <name evidence="43" type="ORF">DU86_01840</name>
    <name evidence="41" type="ORF">DU87_02745</name>
    <name evidence="46" type="ORF">DU88_00880</name>
</gene>
<dbReference type="Proteomes" id="UP000034074">
    <property type="component" value="Unassembled WGS sequence"/>
</dbReference>
<evidence type="ECO:0000313" key="36">
    <source>
        <dbReference type="EMBL" id="KKH44169.1"/>
    </source>
</evidence>
<evidence type="ECO:0000313" key="42">
    <source>
        <dbReference type="EMBL" id="KKH71726.1"/>
    </source>
</evidence>
<dbReference type="Proteomes" id="UP000034468">
    <property type="component" value="Unassembled WGS sequence"/>
</dbReference>
<dbReference type="Proteomes" id="UP000034547">
    <property type="component" value="Unassembled WGS sequence"/>
</dbReference>
<dbReference type="Proteomes" id="UP000034259">
    <property type="component" value="Unassembled WGS sequence"/>
</dbReference>
<dbReference type="EMBL" id="JJPN01000089">
    <property type="protein sequence ID" value="KKG71753.1"/>
    <property type="molecule type" value="Genomic_DNA"/>
</dbReference>
<evidence type="ECO:0000313" key="69">
    <source>
        <dbReference type="Proteomes" id="UP000034188"/>
    </source>
</evidence>
<dbReference type="Proteomes" id="UP000034040">
    <property type="component" value="Unassembled WGS sequence"/>
</dbReference>
<evidence type="ECO:0000313" key="43">
    <source>
        <dbReference type="EMBL" id="KKH74096.1"/>
    </source>
</evidence>
<evidence type="ECO:0000313" key="53">
    <source>
        <dbReference type="Proteomes" id="UP000033835"/>
    </source>
</evidence>
<evidence type="ECO:0000313" key="3">
    <source>
        <dbReference type="EMBL" id="KKG07255.1"/>
    </source>
</evidence>
<evidence type="ECO:0000313" key="66">
    <source>
        <dbReference type="Proteomes" id="UP000034142"/>
    </source>
</evidence>
<dbReference type="EMBL" id="JJRB01000105">
    <property type="protein sequence ID" value="KKI02278.1"/>
    <property type="molecule type" value="Genomic_DNA"/>
</dbReference>
<dbReference type="EMBL" id="JJQA01000085">
    <property type="protein sequence ID" value="KKH15681.1"/>
    <property type="molecule type" value="Genomic_DNA"/>
</dbReference>
<evidence type="ECO:0000313" key="31">
    <source>
        <dbReference type="EMBL" id="KKH28943.1"/>
    </source>
</evidence>
<evidence type="ECO:0000313" key="78">
    <source>
        <dbReference type="Proteomes" id="UP000034409"/>
    </source>
</evidence>
<evidence type="ECO:0000313" key="47">
    <source>
        <dbReference type="EMBL" id="KKH90393.1"/>
    </source>
</evidence>
<evidence type="ECO:0000313" key="89">
    <source>
        <dbReference type="Proteomes" id="UP000034692"/>
    </source>
</evidence>
<evidence type="ECO:0000313" key="9">
    <source>
        <dbReference type="EMBL" id="KKG47475.1"/>
    </source>
</evidence>
<dbReference type="EMBL" id="JJQU01000024">
    <property type="protein sequence ID" value="KKH90393.1"/>
    <property type="molecule type" value="Genomic_DNA"/>
</dbReference>
<dbReference type="Proteomes" id="UP000034001">
    <property type="component" value="Unassembled WGS sequence"/>
</dbReference>
<evidence type="ECO:0000313" key="1">
    <source>
        <dbReference type="EMBL" id="KKG00084.1"/>
    </source>
</evidence>
<dbReference type="AlphaFoldDB" id="A0A0F8SYK4"/>
<dbReference type="EMBL" id="JJPB01000115">
    <property type="protein sequence ID" value="KKG29569.1"/>
    <property type="molecule type" value="Genomic_DNA"/>
</dbReference>
<evidence type="ECO:0000313" key="92">
    <source>
        <dbReference type="Proteomes" id="UP000034817"/>
    </source>
</evidence>
<evidence type="ECO:0000313" key="18">
    <source>
        <dbReference type="EMBL" id="KKG78500.1"/>
    </source>
</evidence>
<dbReference type="Proteomes" id="UP000034872">
    <property type="component" value="Unassembled WGS sequence"/>
</dbReference>
<evidence type="ECO:0000313" key="33">
    <source>
        <dbReference type="EMBL" id="KKH38889.1"/>
    </source>
</evidence>
<evidence type="ECO:0000313" key="72">
    <source>
        <dbReference type="Proteomes" id="UP000034243"/>
    </source>
</evidence>
<evidence type="ECO:0000313" key="84">
    <source>
        <dbReference type="Proteomes" id="UP000034597"/>
    </source>
</evidence>
<evidence type="ECO:0000313" key="39">
    <source>
        <dbReference type="EMBL" id="KKH59036.1"/>
    </source>
</evidence>
<dbReference type="EMBL" id="JJPS01000093">
    <property type="protein sequence ID" value="KKG90836.1"/>
    <property type="molecule type" value="Genomic_DNA"/>
</dbReference>
<dbReference type="Proteomes" id="UP000034667">
    <property type="component" value="Unassembled WGS sequence"/>
</dbReference>
<dbReference type="EMBL" id="JJPY01000111">
    <property type="protein sequence ID" value="KKH05555.1"/>
    <property type="molecule type" value="Genomic_DNA"/>
</dbReference>
<dbReference type="Proteomes" id="UP000033987">
    <property type="component" value="Unassembled WGS sequence"/>
</dbReference>
<evidence type="ECO:0000313" key="58">
    <source>
        <dbReference type="Proteomes" id="UP000033933"/>
    </source>
</evidence>
<dbReference type="Proteomes" id="UP000034657">
    <property type="component" value="Unassembled WGS sequence"/>
</dbReference>
<evidence type="ECO:0000313" key="96">
    <source>
        <dbReference type="Proteomes" id="UP000034921"/>
    </source>
</evidence>
<evidence type="ECO:0000313" key="87">
    <source>
        <dbReference type="Proteomes" id="UP000034668"/>
    </source>
</evidence>
<accession>A0A0F8SYK4</accession>
<dbReference type="EMBL" id="JJQG01000081">
    <property type="protein sequence ID" value="KKH38889.1"/>
    <property type="molecule type" value="Genomic_DNA"/>
</dbReference>
<evidence type="ECO:0000313" key="79">
    <source>
        <dbReference type="Proteomes" id="UP000034468"/>
    </source>
</evidence>
<dbReference type="Proteomes" id="UP000034937">
    <property type="component" value="Unassembled WGS sequence"/>
</dbReference>
<evidence type="ECO:0000313" key="93">
    <source>
        <dbReference type="Proteomes" id="UP000034820"/>
    </source>
</evidence>
<dbReference type="Proteomes" id="UP000033933">
    <property type="component" value="Unassembled WGS sequence"/>
</dbReference>
<keyword evidence="83" id="KW-1185">Reference proteome</keyword>
<dbReference type="Proteomes" id="UP000034577">
    <property type="component" value="Unassembled WGS sequence"/>
</dbReference>
<dbReference type="EMBL" id="JJPD01000143">
    <property type="protein sequence ID" value="KKG38895.1"/>
    <property type="molecule type" value="Genomic_DNA"/>
</dbReference>
<dbReference type="Proteomes" id="UP000034188">
    <property type="component" value="Unassembled WGS sequence"/>
</dbReference>
<evidence type="ECO:0000313" key="26">
    <source>
        <dbReference type="EMBL" id="KKH05555.1"/>
    </source>
</evidence>
<dbReference type="Proteomes" id="UP000034338">
    <property type="component" value="Unassembled WGS sequence"/>
</dbReference>
<evidence type="ECO:0000313" key="32">
    <source>
        <dbReference type="EMBL" id="KKH30852.1"/>
    </source>
</evidence>
<dbReference type="EMBL" id="JJOS01000108">
    <property type="protein sequence ID" value="KKG00084.1"/>
    <property type="molecule type" value="Genomic_DNA"/>
</dbReference>
<reference evidence="52 53" key="1">
    <citation type="journal article" date="2015" name="ISME J.">
        <title>Genomic and phenotypic differentiation among Methanosarcina mazei populations from Columbia River sediment.</title>
        <authorList>
            <person name="Youngblut N.D."/>
            <person name="Wirth J.S."/>
            <person name="Henriksen J.R."/>
            <person name="Smith M."/>
            <person name="Simon H."/>
            <person name="Metcalf W.W."/>
            <person name="Whitaker R.J."/>
        </authorList>
    </citation>
    <scope>NUCLEOTIDE SEQUENCE [LARGE SCALE GENOMIC DNA]</scope>
    <source>
        <strain evidence="28 64">1.F.A.1A.3</strain>
        <strain evidence="29 90">1.F.A.1B.3</strain>
        <strain evidence="30 59">1.F.A.1B.4</strain>
        <strain evidence="32 96">1.F.M.0.5</strain>
        <strain evidence="31 76">1.H.A.0.1</strain>
        <strain evidence="33 91">1.H.A.1A.1</strain>
        <strain evidence="34 61">1.H.A.1A.3</strain>
        <strain evidence="35 88">1.H.A.1A.4</strain>
        <strain evidence="36 54">1.H.A.1A.6</strain>
        <strain evidence="37 74">1.H.A.2.1</strain>
        <strain evidence="39 71">1.H.A.2.3</strain>
        <strain evidence="38 89">1.H.A.2.7</strain>
        <strain evidence="40">1.H.A.2.8</strain>
        <strain evidence="41 58">1.H.M.0.1</strain>
        <strain evidence="43 97">1.H.M.1A.1</strain>
        <strain evidence="42 62">1.H.M.1A.2</strain>
        <strain evidence="44 94">1.H.M.1A.3</strain>
        <strain evidence="47 68">1.H.M.2.1</strain>
        <strain evidence="45 52">1.H.M.2.2</strain>
        <strain evidence="46 98">1.H.M.2.3</strain>
        <strain evidence="48 87">1.H.M.2.4</strain>
        <strain evidence="49 95">1.H.T.2.1</strain>
        <strain evidence="50 56">1.H.T.2.3</strain>
        <strain evidence="51 80">1.H.T.2.5</strain>
        <strain evidence="3 66">2.F.A.2.3</strain>
        <strain evidence="1 83">2.F.A.2.4</strain>
        <strain evidence="2 84">2.F.T.0.2</strain>
        <strain evidence="4 63">2.F.T.2.6</strain>
        <strain evidence="5 55">3.F.A.1A.3</strain>
        <strain evidence="6 82">3.F.A.2.12</strain>
        <strain evidence="8 86">3.F.A.2.3</strain>
        <strain evidence="7 67">3.F.A.2.5</strain>
        <strain evidence="9 70">3.F.A.2.6</strain>
        <strain evidence="11 72">3.F.A.2.7</strain>
        <strain evidence="10 69">3.F.T.1A.1</strain>
        <strain evidence="12 75">3.F.T.1A.2</strain>
        <strain evidence="13 81">3.F.T.1A.4</strain>
        <strain evidence="14">3.H.A.1A.1</strain>
        <strain evidence="16 65">3.H.A.1A.2</strain>
        <strain evidence="15 60">3.H.A.2.1</strain>
        <strain evidence="17 92">3.H.A.2.4</strain>
        <strain evidence="18 57">3.H.A.2.5</strain>
        <strain evidence="19 100">3.H.A.2.6</strain>
        <strain evidence="20 78">3.H.A.2.8</strain>
        <strain evidence="21 85">3.H.M.1A.1</strain>
        <strain evidence="22 79">3.H.M.1B.1</strain>
        <strain evidence="24 53">3.H.M.1B.2</strain>
        <strain evidence="23 73">3.H.M.1B.5</strain>
        <strain evidence="25 77">3.H.M.2.7</strain>
        <strain evidence="26 93">3.H.T.1A.1</strain>
        <strain evidence="27 99">3.H.T.1A.2</strain>
    </source>
</reference>
<evidence type="ECO:0000313" key="49">
    <source>
        <dbReference type="EMBL" id="KKH94446.1"/>
    </source>
</evidence>
<dbReference type="EMBL" id="JJOT01000017">
    <property type="protein sequence ID" value="KKG05776.1"/>
    <property type="molecule type" value="Genomic_DNA"/>
</dbReference>
<dbReference type="EMBL" id="JJQQ01000034">
    <property type="protein sequence ID" value="KKH69290.1"/>
    <property type="molecule type" value="Genomic_DNA"/>
</dbReference>
<evidence type="ECO:0000313" key="64">
    <source>
        <dbReference type="Proteomes" id="UP000034064"/>
    </source>
</evidence>
<dbReference type="Proteomes" id="UP000034578">
    <property type="component" value="Unassembled WGS sequence"/>
</dbReference>
<evidence type="ECO:0000313" key="17">
    <source>
        <dbReference type="EMBL" id="KKG76769.1"/>
    </source>
</evidence>
<dbReference type="EMBL" id="JJQP01000102">
    <property type="protein sequence ID" value="KKH67589.1"/>
    <property type="molecule type" value="Genomic_DNA"/>
</dbReference>
<dbReference type="Proteomes" id="UP000034387">
    <property type="component" value="Unassembled WGS sequence"/>
</dbReference>
<dbReference type="EMBL" id="JJPJ01000060">
    <property type="protein sequence ID" value="KKG63102.1"/>
    <property type="molecule type" value="Genomic_DNA"/>
</dbReference>
<proteinExistence type="predicted"/>
<dbReference type="EMBL" id="JJQJ01000217">
    <property type="protein sequence ID" value="KKH44169.1"/>
    <property type="molecule type" value="Genomic_DNA"/>
</dbReference>
<dbReference type="Proteomes" id="UP000034733">
    <property type="component" value="Unassembled WGS sequence"/>
</dbReference>
<dbReference type="Proteomes" id="UP000034820">
    <property type="component" value="Unassembled WGS sequence"/>
</dbReference>
<dbReference type="EMBL" id="JJPX01000164">
    <property type="protein sequence ID" value="KKH05401.1"/>
    <property type="molecule type" value="Genomic_DNA"/>
</dbReference>
<evidence type="ECO:0000313" key="37">
    <source>
        <dbReference type="EMBL" id="KKH46135.1"/>
    </source>
</evidence>
<dbReference type="EMBL" id="JJOR01000034">
    <property type="protein sequence ID" value="KKG07255.1"/>
    <property type="molecule type" value="Genomic_DNA"/>
</dbReference>
<dbReference type="EMBL" id="JJQT01000008">
    <property type="protein sequence ID" value="KKH83291.1"/>
    <property type="molecule type" value="Genomic_DNA"/>
</dbReference>
<evidence type="ECO:0000313" key="82">
    <source>
        <dbReference type="Proteomes" id="UP000034577"/>
    </source>
</evidence>
<dbReference type="EMBL" id="JJQM01000008">
    <property type="protein sequence ID" value="KKH59036.1"/>
    <property type="molecule type" value="Genomic_DNA"/>
</dbReference>
<evidence type="ECO:0000313" key="59">
    <source>
        <dbReference type="Proteomes" id="UP000033987"/>
    </source>
</evidence>
<evidence type="ECO:0000313" key="91">
    <source>
        <dbReference type="Proteomes" id="UP000034758"/>
    </source>
</evidence>
<evidence type="ECO:0000313" key="28">
    <source>
        <dbReference type="EMBL" id="KKH15681.1"/>
    </source>
</evidence>
<dbReference type="Proteomes" id="UP000034758">
    <property type="component" value="Unassembled WGS sequence"/>
</dbReference>
<dbReference type="EMBL" id="JJPT01000083">
    <property type="protein sequence ID" value="KKG91100.1"/>
    <property type="molecule type" value="Genomic_DNA"/>
</dbReference>
<dbReference type="PATRIC" id="fig|2209.39.peg.228"/>
<evidence type="ECO:0000313" key="98">
    <source>
        <dbReference type="Proteomes" id="UP000034937"/>
    </source>
</evidence>
<dbReference type="Proteomes" id="UP000033814">
    <property type="component" value="Unassembled WGS sequence"/>
</dbReference>
<dbReference type="EMBL" id="JJPV01000017">
    <property type="protein sequence ID" value="KKH03298.1"/>
    <property type="molecule type" value="Genomic_DNA"/>
</dbReference>
<evidence type="ECO:0000313" key="25">
    <source>
        <dbReference type="EMBL" id="KKH05401.1"/>
    </source>
</evidence>
<dbReference type="EMBL" id="JJPO01000121">
    <property type="protein sequence ID" value="KKG71308.1"/>
    <property type="molecule type" value="Genomic_DNA"/>
</dbReference>
<dbReference type="Proteomes" id="UP000034921">
    <property type="component" value="Unassembled WGS sequence"/>
</dbReference>
<evidence type="ECO:0000313" key="21">
    <source>
        <dbReference type="EMBL" id="KKG91100.1"/>
    </source>
</evidence>
<evidence type="ECO:0000313" key="80">
    <source>
        <dbReference type="Proteomes" id="UP000034547"/>
    </source>
</evidence>
<evidence type="ECO:0000313" key="34">
    <source>
        <dbReference type="EMBL" id="KKH40253.1"/>
    </source>
</evidence>
<dbReference type="Proteomes" id="UP000033878">
    <property type="component" value="Unassembled WGS sequence"/>
</dbReference>
<evidence type="ECO:0000313" key="55">
    <source>
        <dbReference type="Proteomes" id="UP000033878"/>
    </source>
</evidence>
<evidence type="ECO:0000313" key="56">
    <source>
        <dbReference type="Proteomes" id="UP000033885"/>
    </source>
</evidence>
<organism evidence="42 62">
    <name type="scientific">Methanosarcina mazei</name>
    <name type="common">Methanosarcina frisia</name>
    <dbReference type="NCBI Taxonomy" id="2209"/>
    <lineage>
        <taxon>Archaea</taxon>
        <taxon>Methanobacteriati</taxon>
        <taxon>Methanobacteriota</taxon>
        <taxon>Stenosarchaea group</taxon>
        <taxon>Methanomicrobia</taxon>
        <taxon>Methanosarcinales</taxon>
        <taxon>Methanosarcinaceae</taxon>
        <taxon>Methanosarcina</taxon>
    </lineage>
</organism>
<evidence type="ECO:0000313" key="30">
    <source>
        <dbReference type="EMBL" id="KKH21150.1"/>
    </source>
</evidence>
<evidence type="ECO:0000313" key="71">
    <source>
        <dbReference type="Proteomes" id="UP000034232"/>
    </source>
</evidence>
<dbReference type="Proteomes" id="UP000034672">
    <property type="component" value="Unassembled WGS sequence"/>
</dbReference>
<dbReference type="EMBL" id="JJPQ01000153">
    <property type="protein sequence ID" value="KKG78500.1"/>
    <property type="molecule type" value="Genomic_DNA"/>
</dbReference>
<dbReference type="Proteomes" id="UP000034944">
    <property type="component" value="Unassembled WGS sequence"/>
</dbReference>
<dbReference type="Proteomes" id="UP000034566">
    <property type="component" value="Unassembled WGS sequence"/>
</dbReference>
<dbReference type="Proteomes" id="UP000034142">
    <property type="component" value="Unassembled WGS sequence"/>
</dbReference>
<dbReference type="EMBL" id="JJPG01000150">
    <property type="protein sequence ID" value="KKG47475.1"/>
    <property type="molecule type" value="Genomic_DNA"/>
</dbReference>
<evidence type="ECO:0000313" key="73">
    <source>
        <dbReference type="Proteomes" id="UP000034253"/>
    </source>
</evidence>
<dbReference type="EMBL" id="JJPK01000014">
    <property type="protein sequence ID" value="KKG65219.1"/>
    <property type="molecule type" value="Genomic_DNA"/>
</dbReference>
<evidence type="ECO:0000313" key="90">
    <source>
        <dbReference type="Proteomes" id="UP000034733"/>
    </source>
</evidence>
<dbReference type="Proteomes" id="UP000034151">
    <property type="component" value="Unassembled WGS sequence"/>
</dbReference>
<evidence type="ECO:0000313" key="65">
    <source>
        <dbReference type="Proteomes" id="UP000034074"/>
    </source>
</evidence>
<evidence type="ECO:0000313" key="19">
    <source>
        <dbReference type="EMBL" id="KKG85726.1"/>
    </source>
</evidence>
<evidence type="ECO:0000313" key="50">
    <source>
        <dbReference type="EMBL" id="KKI02132.1"/>
    </source>
</evidence>
<evidence type="ECO:0000313" key="77">
    <source>
        <dbReference type="Proteomes" id="UP000034387"/>
    </source>
</evidence>
<evidence type="ECO:0000313" key="81">
    <source>
        <dbReference type="Proteomes" id="UP000034566"/>
    </source>
</evidence>
<evidence type="ECO:0000313" key="12">
    <source>
        <dbReference type="EMBL" id="KKG63102.1"/>
    </source>
</evidence>
<evidence type="ECO:0000313" key="8">
    <source>
        <dbReference type="EMBL" id="KKG45660.1"/>
    </source>
</evidence>
<dbReference type="EMBL" id="JJPI01000066">
    <property type="protein sequence ID" value="KKG54877.1"/>
    <property type="molecule type" value="Genomic_DNA"/>
</dbReference>
<evidence type="ECO:0000313" key="95">
    <source>
        <dbReference type="Proteomes" id="UP000034872"/>
    </source>
</evidence>
<evidence type="ECO:0000313" key="48">
    <source>
        <dbReference type="EMBL" id="KKH91710.1"/>
    </source>
</evidence>
<evidence type="ECO:0000313" key="35">
    <source>
        <dbReference type="EMBL" id="KKH42537.1"/>
    </source>
</evidence>
<dbReference type="Proteomes" id="UP000034925">
    <property type="component" value="Unassembled WGS sequence"/>
</dbReference>
<evidence type="ECO:0000313" key="24">
    <source>
        <dbReference type="EMBL" id="KKH03298.1"/>
    </source>
</evidence>
<evidence type="ECO:0000313" key="51">
    <source>
        <dbReference type="EMBL" id="KKI02278.1"/>
    </source>
</evidence>
<dbReference type="Proteomes" id="UP000034409">
    <property type="component" value="Unassembled WGS sequence"/>
</dbReference>
<evidence type="ECO:0000313" key="7">
    <source>
        <dbReference type="EMBL" id="KKG42034.1"/>
    </source>
</evidence>
<dbReference type="Proteomes" id="UP000034152">
    <property type="component" value="Unassembled WGS sequence"/>
</dbReference>
<dbReference type="EMBL" id="JJPH01000028">
    <property type="protein sequence ID" value="KKG54953.1"/>
    <property type="molecule type" value="Genomic_DNA"/>
</dbReference>
<dbReference type="Proteomes" id="UP000034021">
    <property type="component" value="Unassembled WGS sequence"/>
</dbReference>
<dbReference type="Proteomes" id="UP000033864">
    <property type="component" value="Unassembled WGS sequence"/>
</dbReference>
<dbReference type="EMBL" id="JJQR01000099">
    <property type="protein sequence ID" value="KKH74096.1"/>
    <property type="molecule type" value="Genomic_DNA"/>
</dbReference>
<dbReference type="Proteomes" id="UP000033889">
    <property type="component" value="Unassembled WGS sequence"/>
</dbReference>
<evidence type="ECO:0000313" key="63">
    <source>
        <dbReference type="Proteomes" id="UP000034047"/>
    </source>
</evidence>
<evidence type="ECO:0000313" key="54">
    <source>
        <dbReference type="Proteomes" id="UP000033864"/>
    </source>
</evidence>
<dbReference type="EMBL" id="JJQX01000179">
    <property type="protein sequence ID" value="KKH91710.1"/>
    <property type="molecule type" value="Genomic_DNA"/>
</dbReference>
<dbReference type="EMBL" id="JJQC01000085">
    <property type="protein sequence ID" value="KKH21150.1"/>
    <property type="molecule type" value="Genomic_DNA"/>
</dbReference>
<dbReference type="EMBL" id="JJPE01000054">
    <property type="protein sequence ID" value="KKG45660.1"/>
    <property type="molecule type" value="Genomic_DNA"/>
</dbReference>
<dbReference type="EMBL" id="JJPU01000133">
    <property type="protein sequence ID" value="KKG95459.1"/>
    <property type="molecule type" value="Genomic_DNA"/>
</dbReference>
<dbReference type="EMBL" id="JJQO01000369">
    <property type="protein sequence ID" value="KKH57237.1"/>
    <property type="molecule type" value="Genomic_DNA"/>
</dbReference>
<dbReference type="EMBL" id="JJPW01000064">
    <property type="protein sequence ID" value="KKG99961.1"/>
    <property type="molecule type" value="Genomic_DNA"/>
</dbReference>
<evidence type="ECO:0000313" key="2">
    <source>
        <dbReference type="EMBL" id="KKG05776.1"/>
    </source>
</evidence>
<dbReference type="EMBL" id="JJQH01000094">
    <property type="protein sequence ID" value="KKH40253.1"/>
    <property type="molecule type" value="Genomic_DNA"/>
</dbReference>
<evidence type="ECO:0000313" key="22">
    <source>
        <dbReference type="EMBL" id="KKG95459.1"/>
    </source>
</evidence>
<dbReference type="EMBL" id="JJQZ01000113">
    <property type="protein sequence ID" value="KKH94446.1"/>
    <property type="molecule type" value="Genomic_DNA"/>
</dbReference>
<evidence type="ECO:0000313" key="100">
    <source>
        <dbReference type="Proteomes" id="UP000034950"/>
    </source>
</evidence>
<dbReference type="EMBL" id="JJQB01000104">
    <property type="protein sequence ID" value="KKH17938.1"/>
    <property type="molecule type" value="Genomic_DNA"/>
</dbReference>
<dbReference type="Proteomes" id="UP000034842">
    <property type="component" value="Unassembled WGS sequence"/>
</dbReference>
<evidence type="ECO:0000313" key="76">
    <source>
        <dbReference type="Proteomes" id="UP000034338"/>
    </source>
</evidence>
<dbReference type="EMBL" id="JJPM01000247">
    <property type="protein sequence ID" value="KKG71112.1"/>
    <property type="molecule type" value="Genomic_DNA"/>
</dbReference>
<dbReference type="Proteomes" id="UP000034047">
    <property type="component" value="Unassembled WGS sequence"/>
</dbReference>
<dbReference type="EMBL" id="JJPF01000091">
    <property type="protein sequence ID" value="KKG42034.1"/>
    <property type="molecule type" value="Genomic_DNA"/>
</dbReference>
<evidence type="ECO:0000313" key="5">
    <source>
        <dbReference type="EMBL" id="KKG29569.1"/>
    </source>
</evidence>
<evidence type="ECO:0000313" key="45">
    <source>
        <dbReference type="EMBL" id="KKH85842.1"/>
    </source>
</evidence>
<evidence type="ECO:0000313" key="15">
    <source>
        <dbReference type="EMBL" id="KKG71308.1"/>
    </source>
</evidence>
<evidence type="ECO:0000313" key="67">
    <source>
        <dbReference type="Proteomes" id="UP000034151"/>
    </source>
</evidence>
<dbReference type="EMBL" id="JJPP01000144">
    <property type="protein sequence ID" value="KKG76769.1"/>
    <property type="molecule type" value="Genomic_DNA"/>
</dbReference>
<evidence type="ECO:0000313" key="75">
    <source>
        <dbReference type="Proteomes" id="UP000034279"/>
    </source>
</evidence>
<dbReference type="EMBL" id="JJQS01000130">
    <property type="protein sequence ID" value="KKH71726.1"/>
    <property type="molecule type" value="Genomic_DNA"/>
</dbReference>
<evidence type="ECO:0000313" key="16">
    <source>
        <dbReference type="EMBL" id="KKG71753.1"/>
    </source>
</evidence>
<comment type="caution">
    <text evidence="42">The sequence shown here is derived from an EMBL/GenBank/DDBJ whole genome shotgun (WGS) entry which is preliminary data.</text>
</comment>
<evidence type="ECO:0000313" key="11">
    <source>
        <dbReference type="EMBL" id="KKG54953.1"/>
    </source>
</evidence>
<dbReference type="Proteomes" id="UP000034279">
    <property type="component" value="Unassembled WGS sequence"/>
</dbReference>
<evidence type="ECO:0000313" key="6">
    <source>
        <dbReference type="EMBL" id="KKG38895.1"/>
    </source>
</evidence>
<sequence length="63" mass="7469">MQRQAFRWWYEPQMPKYLPYSSLAPRITSCLFPENSSTSEVPMFSIFFDGISETRILPLYKKG</sequence>
<dbReference type="Proteomes" id="UP000034232">
    <property type="component" value="Unassembled WGS sequence"/>
</dbReference>
<dbReference type="Proteomes" id="UP000034064">
    <property type="component" value="Unassembled WGS sequence"/>
</dbReference>
<evidence type="ECO:0000313" key="46">
    <source>
        <dbReference type="EMBL" id="KKH88012.1"/>
    </source>
</evidence>
<dbReference type="Proteomes" id="UP000034668">
    <property type="component" value="Unassembled WGS sequence"/>
</dbReference>
<evidence type="ECO:0000313" key="4">
    <source>
        <dbReference type="EMBL" id="KKG09337.1"/>
    </source>
</evidence>
<dbReference type="EMBL" id="JJPR01000100">
    <property type="protein sequence ID" value="KKG85726.1"/>
    <property type="molecule type" value="Genomic_DNA"/>
</dbReference>
<evidence type="ECO:0000313" key="68">
    <source>
        <dbReference type="Proteomes" id="UP000034152"/>
    </source>
</evidence>
<evidence type="ECO:0000313" key="94">
    <source>
        <dbReference type="Proteomes" id="UP000034842"/>
    </source>
</evidence>
<evidence type="ECO:0000313" key="14">
    <source>
        <dbReference type="EMBL" id="KKG71112.1"/>
    </source>
</evidence>
<dbReference type="Proteomes" id="UP000034597">
    <property type="component" value="Unassembled WGS sequence"/>
</dbReference>
<evidence type="ECO:0000313" key="99">
    <source>
        <dbReference type="Proteomes" id="UP000034944"/>
    </source>
</evidence>
<evidence type="ECO:0000313" key="74">
    <source>
        <dbReference type="Proteomes" id="UP000034259"/>
    </source>
</evidence>
<dbReference type="EMBL" id="JJQI01000012">
    <property type="protein sequence ID" value="KKH42537.1"/>
    <property type="molecule type" value="Genomic_DNA"/>
</dbReference>
<dbReference type="Proteomes" id="UP000034243">
    <property type="component" value="Unassembled WGS sequence"/>
</dbReference>
<evidence type="ECO:0000313" key="13">
    <source>
        <dbReference type="EMBL" id="KKG65219.1"/>
    </source>
</evidence>
<evidence type="ECO:0000313" key="88">
    <source>
        <dbReference type="Proteomes" id="UP000034672"/>
    </source>
</evidence>
<protein>
    <submittedName>
        <fullName evidence="42">Uncharacterized protein</fullName>
    </submittedName>
</protein>
<evidence type="ECO:0000313" key="10">
    <source>
        <dbReference type="EMBL" id="KKG54877.1"/>
    </source>
</evidence>
<dbReference type="Proteomes" id="UP000033885">
    <property type="component" value="Unassembled WGS sequence"/>
</dbReference>
<evidence type="ECO:0000313" key="62">
    <source>
        <dbReference type="Proteomes" id="UP000034040"/>
    </source>
</evidence>
<dbReference type="EMBL" id="JJRA01000114">
    <property type="protein sequence ID" value="KKI02132.1"/>
    <property type="molecule type" value="Genomic_DNA"/>
</dbReference>
<evidence type="ECO:0000313" key="41">
    <source>
        <dbReference type="EMBL" id="KKH69290.1"/>
    </source>
</evidence>
<dbReference type="Proteomes" id="UP000034817">
    <property type="component" value="Unassembled WGS sequence"/>
</dbReference>
<evidence type="ECO:0000313" key="29">
    <source>
        <dbReference type="EMBL" id="KKH17938.1"/>
    </source>
</evidence>
<evidence type="ECO:0000313" key="44">
    <source>
        <dbReference type="EMBL" id="KKH83291.1"/>
    </source>
</evidence>
<evidence type="ECO:0000313" key="60">
    <source>
        <dbReference type="Proteomes" id="UP000034001"/>
    </source>
</evidence>
<dbReference type="EMBL" id="JJQF01000103">
    <property type="protein sequence ID" value="KKH28943.1"/>
    <property type="molecule type" value="Genomic_DNA"/>
</dbReference>
<dbReference type="Proteomes" id="UP000034195">
    <property type="component" value="Unassembled WGS sequence"/>
</dbReference>
<evidence type="ECO:0000313" key="83">
    <source>
        <dbReference type="Proteomes" id="UP000034578"/>
    </source>
</evidence>
<evidence type="ECO:0000313" key="52">
    <source>
        <dbReference type="Proteomes" id="UP000033814"/>
    </source>
</evidence>
<evidence type="ECO:0000313" key="70">
    <source>
        <dbReference type="Proteomes" id="UP000034195"/>
    </source>
</evidence>
<dbReference type="Proteomes" id="UP000033835">
    <property type="component" value="Unassembled WGS sequence"/>
</dbReference>
<evidence type="ECO:0000313" key="23">
    <source>
        <dbReference type="EMBL" id="KKG99961.1"/>
    </source>
</evidence>
<dbReference type="EMBL" id="JJPZ01000066">
    <property type="protein sequence ID" value="KKH11567.1"/>
    <property type="molecule type" value="Genomic_DNA"/>
</dbReference>
<dbReference type="EMBL" id="JJOU01000202">
    <property type="protein sequence ID" value="KKG09337.1"/>
    <property type="molecule type" value="Genomic_DNA"/>
</dbReference>
<evidence type="ECO:0000313" key="85">
    <source>
        <dbReference type="Proteomes" id="UP000034657"/>
    </source>
</evidence>
<dbReference type="EMBL" id="JJQE01000042">
    <property type="protein sequence ID" value="KKH30852.1"/>
    <property type="molecule type" value="Genomic_DNA"/>
</dbReference>
<evidence type="ECO:0000313" key="86">
    <source>
        <dbReference type="Proteomes" id="UP000034667"/>
    </source>
</evidence>
<dbReference type="EMBL" id="JJQV01000025">
    <property type="protein sequence ID" value="KKH85842.1"/>
    <property type="molecule type" value="Genomic_DNA"/>
</dbReference>
<evidence type="ECO:0000313" key="27">
    <source>
        <dbReference type="EMBL" id="KKH11567.1"/>
    </source>
</evidence>